<gene>
    <name evidence="1" type="ORF">MUK42_34723</name>
</gene>
<proteinExistence type="predicted"/>
<dbReference type="Proteomes" id="UP001055439">
    <property type="component" value="Chromosome 1"/>
</dbReference>
<organism evidence="1 2">
    <name type="scientific">Musa troglodytarum</name>
    <name type="common">fe'i banana</name>
    <dbReference type="NCBI Taxonomy" id="320322"/>
    <lineage>
        <taxon>Eukaryota</taxon>
        <taxon>Viridiplantae</taxon>
        <taxon>Streptophyta</taxon>
        <taxon>Embryophyta</taxon>
        <taxon>Tracheophyta</taxon>
        <taxon>Spermatophyta</taxon>
        <taxon>Magnoliopsida</taxon>
        <taxon>Liliopsida</taxon>
        <taxon>Zingiberales</taxon>
        <taxon>Musaceae</taxon>
        <taxon>Musa</taxon>
    </lineage>
</organism>
<sequence>MIPRRRGLRNRLISHLPSPQMLRILVASPLVVRWASFGVKSRLKGTGELPLPREPKRCVPIVFLSSLPWVRAPKAPCSLFFLGSCCHVRHI</sequence>
<keyword evidence="2" id="KW-1185">Reference proteome</keyword>
<accession>A0A9E7JAV1</accession>
<evidence type="ECO:0000313" key="2">
    <source>
        <dbReference type="Proteomes" id="UP001055439"/>
    </source>
</evidence>
<dbReference type="EMBL" id="CP097502">
    <property type="protein sequence ID" value="URD74370.1"/>
    <property type="molecule type" value="Genomic_DNA"/>
</dbReference>
<protein>
    <submittedName>
        <fullName evidence="1">Uncharacterized protein</fullName>
    </submittedName>
</protein>
<reference evidence="1" key="1">
    <citation type="submission" date="2022-05" db="EMBL/GenBank/DDBJ databases">
        <title>The Musa troglodytarum L. genome provides insights into the mechanism of non-climacteric behaviour and enrichment of carotenoids.</title>
        <authorList>
            <person name="Wang J."/>
        </authorList>
    </citation>
    <scope>NUCLEOTIDE SEQUENCE</scope>
    <source>
        <tissue evidence="1">Leaf</tissue>
    </source>
</reference>
<dbReference type="AlphaFoldDB" id="A0A9E7JAV1"/>
<name>A0A9E7JAV1_9LILI</name>
<evidence type="ECO:0000313" key="1">
    <source>
        <dbReference type="EMBL" id="URD74370.1"/>
    </source>
</evidence>